<evidence type="ECO:0000313" key="2">
    <source>
        <dbReference type="Proteomes" id="UP000092583"/>
    </source>
</evidence>
<dbReference type="OrthoDB" id="5520611at2759"/>
<dbReference type="Proteomes" id="UP000092583">
    <property type="component" value="Unassembled WGS sequence"/>
</dbReference>
<evidence type="ECO:0000313" key="1">
    <source>
        <dbReference type="EMBL" id="OCF59386.1"/>
    </source>
</evidence>
<reference evidence="1 2" key="1">
    <citation type="submission" date="2013-07" db="EMBL/GenBank/DDBJ databases">
        <title>The Genome Sequence of Kwoniella mangroviensis CBS10435.</title>
        <authorList>
            <consortium name="The Broad Institute Genome Sequencing Platform"/>
            <person name="Cuomo C."/>
            <person name="Litvintseva A."/>
            <person name="Chen Y."/>
            <person name="Heitman J."/>
            <person name="Sun S."/>
            <person name="Springer D."/>
            <person name="Dromer F."/>
            <person name="Young S.K."/>
            <person name="Zeng Q."/>
            <person name="Gargeya S."/>
            <person name="Fitzgerald M."/>
            <person name="Abouelleil A."/>
            <person name="Alvarado L."/>
            <person name="Berlin A.M."/>
            <person name="Chapman S.B."/>
            <person name="Dewar J."/>
            <person name="Goldberg J."/>
            <person name="Griggs A."/>
            <person name="Gujja S."/>
            <person name="Hansen M."/>
            <person name="Howarth C."/>
            <person name="Imamovic A."/>
            <person name="Larimer J."/>
            <person name="McCowan C."/>
            <person name="Murphy C."/>
            <person name="Pearson M."/>
            <person name="Priest M."/>
            <person name="Roberts A."/>
            <person name="Saif S."/>
            <person name="Shea T."/>
            <person name="Sykes S."/>
            <person name="Wortman J."/>
            <person name="Nusbaum C."/>
            <person name="Birren B."/>
        </authorList>
    </citation>
    <scope>NUCLEOTIDE SEQUENCE [LARGE SCALE GENOMIC DNA]</scope>
    <source>
        <strain evidence="1 2">CBS 10435</strain>
    </source>
</reference>
<gene>
    <name evidence="1" type="ORF">L486_02051</name>
</gene>
<sequence length="66" mass="7245">MFGLRAWPTPIVKPLWPFMISGVVTIAGVWKLQDIGVSSPDALKDPKNPFGTYIFLCKDPNSLGIV</sequence>
<dbReference type="PANTHER" id="PTHR28060:SF1">
    <property type="entry name" value="ATP SYNTHASE SUBUNIT J, MITOCHONDRIAL"/>
    <property type="match status" value="1"/>
</dbReference>
<protein>
    <submittedName>
        <fullName evidence="1">F-type H+-transporting ATPase subunit J</fullName>
    </submittedName>
</protein>
<accession>A0A1B9IV29</accession>
<organism evidence="1 2">
    <name type="scientific">Kwoniella mangroviensis CBS 10435</name>
    <dbReference type="NCBI Taxonomy" id="1331196"/>
    <lineage>
        <taxon>Eukaryota</taxon>
        <taxon>Fungi</taxon>
        <taxon>Dikarya</taxon>
        <taxon>Basidiomycota</taxon>
        <taxon>Agaricomycotina</taxon>
        <taxon>Tremellomycetes</taxon>
        <taxon>Tremellales</taxon>
        <taxon>Cryptococcaceae</taxon>
        <taxon>Kwoniella</taxon>
    </lineage>
</organism>
<dbReference type="GO" id="GO:0046933">
    <property type="term" value="F:proton-transporting ATP synthase activity, rotational mechanism"/>
    <property type="evidence" value="ECO:0007669"/>
    <property type="project" value="TreeGrafter"/>
</dbReference>
<reference evidence="2" key="2">
    <citation type="submission" date="2013-12" db="EMBL/GenBank/DDBJ databases">
        <title>Evolution of pathogenesis and genome organization in the Tremellales.</title>
        <authorList>
            <person name="Cuomo C."/>
            <person name="Litvintseva A."/>
            <person name="Heitman J."/>
            <person name="Chen Y."/>
            <person name="Sun S."/>
            <person name="Springer D."/>
            <person name="Dromer F."/>
            <person name="Young S."/>
            <person name="Zeng Q."/>
            <person name="Chapman S."/>
            <person name="Gujja S."/>
            <person name="Saif S."/>
            <person name="Birren B."/>
        </authorList>
    </citation>
    <scope>NUCLEOTIDE SEQUENCE [LARGE SCALE GENOMIC DNA]</scope>
    <source>
        <strain evidence="2">CBS 10435</strain>
    </source>
</reference>
<dbReference type="InterPro" id="IPR006995">
    <property type="entry name" value="ATP_synth_F0_jsu"/>
</dbReference>
<dbReference type="EMBL" id="KI669460">
    <property type="protein sequence ID" value="OCF59386.1"/>
    <property type="molecule type" value="Genomic_DNA"/>
</dbReference>
<dbReference type="Pfam" id="PF04911">
    <property type="entry name" value="ATP-synt_J"/>
    <property type="match status" value="1"/>
</dbReference>
<name>A0A1B9IV29_9TREE</name>
<dbReference type="STRING" id="1331196.A0A1B9IV29"/>
<dbReference type="PANTHER" id="PTHR28060">
    <property type="entry name" value="ATP SYNTHASE SUBUNIT J, MITOCHONDRIAL"/>
    <property type="match status" value="1"/>
</dbReference>
<dbReference type="AlphaFoldDB" id="A0A1B9IV29"/>
<proteinExistence type="predicted"/>
<keyword evidence="2" id="KW-1185">Reference proteome</keyword>
<dbReference type="GO" id="GO:0045259">
    <property type="term" value="C:proton-transporting ATP synthase complex"/>
    <property type="evidence" value="ECO:0007669"/>
    <property type="project" value="InterPro"/>
</dbReference>